<dbReference type="Proteomes" id="UP000539985">
    <property type="component" value="Unassembled WGS sequence"/>
</dbReference>
<dbReference type="EMBL" id="JACAQB010000024">
    <property type="protein sequence ID" value="NWB99506.1"/>
    <property type="molecule type" value="Genomic_DNA"/>
</dbReference>
<comment type="caution">
    <text evidence="2">The sequence shown here is derived from an EMBL/GenBank/DDBJ whole genome shotgun (WGS) entry which is preliminary data.</text>
</comment>
<keyword evidence="1" id="KW-1133">Transmembrane helix</keyword>
<keyword evidence="1" id="KW-0472">Membrane</keyword>
<gene>
    <name evidence="2" type="ORF">HX882_26805</name>
</gene>
<proteinExistence type="predicted"/>
<reference evidence="2 3" key="1">
    <citation type="submission" date="2020-04" db="EMBL/GenBank/DDBJ databases">
        <title>Molecular characterization of pseudomonads from Agaricus bisporus reveal novel blotch 2 pathogens in Western Europe.</title>
        <authorList>
            <person name="Taparia T."/>
            <person name="Krijger M."/>
            <person name="Haynes E."/>
            <person name="Elpinstone J.G."/>
            <person name="Noble R."/>
            <person name="Van Der Wolf J."/>
        </authorList>
    </citation>
    <scope>NUCLEOTIDE SEQUENCE [LARGE SCALE GENOMIC DNA]</scope>
    <source>
        <strain evidence="2 3">H7001</strain>
    </source>
</reference>
<sequence length="242" mass="27691">MDKRLSISWDKNDKLAIHLNHQKIRNLSPGFIQSLVSDIESHEKTLRAHGLNNPIVIESWLLAPELSRHNTELKNFQKTINLRLLRAISPSLRLRHIAWMMKHCIDHRKKARKKSWGAAKRTRSNSPKTLTTLRIFIALQKVIVMTLALLWLIPSSIFICYRLHKLPAPEFKNSYILKNGEPGIKLTIDAETALNKSQPMRTFSSLPLKRMSTFSVIVLVTYTPRIAIKLGGWVGGVSLVEH</sequence>
<protein>
    <submittedName>
        <fullName evidence="2">Uncharacterized protein</fullName>
    </submittedName>
</protein>
<name>A0A7Y7XGZ5_9PSED</name>
<evidence type="ECO:0000313" key="3">
    <source>
        <dbReference type="Proteomes" id="UP000539985"/>
    </source>
</evidence>
<feature type="transmembrane region" description="Helical" evidence="1">
    <location>
        <begin position="133"/>
        <end position="153"/>
    </location>
</feature>
<evidence type="ECO:0000256" key="1">
    <source>
        <dbReference type="SAM" id="Phobius"/>
    </source>
</evidence>
<keyword evidence="1" id="KW-0812">Transmembrane</keyword>
<dbReference type="RefSeq" id="WP_177105103.1">
    <property type="nucleotide sequence ID" value="NZ_JACAQB010000024.1"/>
</dbReference>
<evidence type="ECO:0000313" key="2">
    <source>
        <dbReference type="EMBL" id="NWB99506.1"/>
    </source>
</evidence>
<dbReference type="AlphaFoldDB" id="A0A7Y7XGZ5"/>
<accession>A0A7Y7XGZ5</accession>
<organism evidence="2 3">
    <name type="scientific">Pseudomonas gingeri</name>
    <dbReference type="NCBI Taxonomy" id="117681"/>
    <lineage>
        <taxon>Bacteria</taxon>
        <taxon>Pseudomonadati</taxon>
        <taxon>Pseudomonadota</taxon>
        <taxon>Gammaproteobacteria</taxon>
        <taxon>Pseudomonadales</taxon>
        <taxon>Pseudomonadaceae</taxon>
        <taxon>Pseudomonas</taxon>
    </lineage>
</organism>